<name>A0A7T4N408_9BURK</name>
<keyword evidence="2" id="KW-1185">Reference proteome</keyword>
<proteinExistence type="predicted"/>
<reference evidence="1 2" key="1">
    <citation type="submission" date="2020-12" db="EMBL/GenBank/DDBJ databases">
        <title>FDA dAtabase for Regulatory Grade micrObial Sequences (FDA-ARGOS): Supporting development and validation of Infectious Disease Dx tests.</title>
        <authorList>
            <person name="Nelson B."/>
            <person name="Plummer A."/>
            <person name="Tallon L."/>
            <person name="Sadzewicz L."/>
            <person name="Zhao X."/>
            <person name="Boylan J."/>
            <person name="Ott S."/>
            <person name="Bowen H."/>
            <person name="Vavikolanu K."/>
            <person name="Mehta A."/>
            <person name="Aluvathingal J."/>
            <person name="Nadendla S."/>
            <person name="Myers T."/>
            <person name="Yan Y."/>
            <person name="Sichtig H."/>
        </authorList>
    </citation>
    <scope>NUCLEOTIDE SEQUENCE [LARGE SCALE GENOMIC DNA]</scope>
    <source>
        <strain evidence="1 2">FDAARGOS_1049</strain>
    </source>
</reference>
<organism evidence="1 2">
    <name type="scientific">Paraburkholderia ginsengisoli</name>
    <dbReference type="NCBI Taxonomy" id="311231"/>
    <lineage>
        <taxon>Bacteria</taxon>
        <taxon>Pseudomonadati</taxon>
        <taxon>Pseudomonadota</taxon>
        <taxon>Betaproteobacteria</taxon>
        <taxon>Burkholderiales</taxon>
        <taxon>Burkholderiaceae</taxon>
        <taxon>Paraburkholderia</taxon>
    </lineage>
</organism>
<evidence type="ECO:0000313" key="2">
    <source>
        <dbReference type="Proteomes" id="UP000595610"/>
    </source>
</evidence>
<evidence type="ECO:0000313" key="1">
    <source>
        <dbReference type="EMBL" id="QQC64859.1"/>
    </source>
</evidence>
<dbReference type="EMBL" id="CP066075">
    <property type="protein sequence ID" value="QQC64859.1"/>
    <property type="molecule type" value="Genomic_DNA"/>
</dbReference>
<accession>A0A7T4N408</accession>
<dbReference type="KEGG" id="pgis:I6I06_05110"/>
<dbReference type="AlphaFoldDB" id="A0A7T4N408"/>
<gene>
    <name evidence="1" type="ORF">I6I06_05110</name>
</gene>
<dbReference type="RefSeq" id="WP_157004128.1">
    <property type="nucleotide sequence ID" value="NZ_CP066075.1"/>
</dbReference>
<protein>
    <submittedName>
        <fullName evidence="1">Uncharacterized protein</fullName>
    </submittedName>
</protein>
<sequence>MFRSRVRLDPSDAVNYERLAARLPRCSAFPKPSNAGSHHGLGWSLE</sequence>
<dbReference type="Proteomes" id="UP000595610">
    <property type="component" value="Chromosome 1"/>
</dbReference>